<evidence type="ECO:0000259" key="3">
    <source>
        <dbReference type="PROSITE" id="PS51720"/>
    </source>
</evidence>
<keyword evidence="2" id="KW-0342">GTP-binding</keyword>
<dbReference type="GO" id="GO:0005525">
    <property type="term" value="F:GTP binding"/>
    <property type="evidence" value="ECO:0007669"/>
    <property type="project" value="UniProtKB-KW"/>
</dbReference>
<evidence type="ECO:0000313" key="5">
    <source>
        <dbReference type="Proteomes" id="UP000316621"/>
    </source>
</evidence>
<evidence type="ECO:0000313" key="4">
    <source>
        <dbReference type="EMBL" id="RZC81794.1"/>
    </source>
</evidence>
<feature type="domain" description="AIG1-type G" evidence="3">
    <location>
        <begin position="59"/>
        <end position="182"/>
    </location>
</feature>
<dbReference type="PANTHER" id="PTHR10903:SF184">
    <property type="entry name" value="GTP-BINDING PROTEIN A"/>
    <property type="match status" value="1"/>
</dbReference>
<keyword evidence="1" id="KW-0547">Nucleotide-binding</keyword>
<gene>
    <name evidence="4" type="ORF">C5167_044383</name>
</gene>
<evidence type="ECO:0000256" key="2">
    <source>
        <dbReference type="ARBA" id="ARBA00023134"/>
    </source>
</evidence>
<dbReference type="Pfam" id="PF04548">
    <property type="entry name" value="AIG1"/>
    <property type="match status" value="1"/>
</dbReference>
<sequence>MPATLTSVSTFQLDTLEKEMIAARYRRSNLIYTHLKEMTGWIISLWVLISNGDDWKQRPPDKEAVLLGKTGNGKSTTGNNIFYKEDFNSECSLDGVTTKCELQSTTSPDGHVLNVIDTPGLFGFSPGPTETIEEISRCINFAKNGIHAILFVLSIKNRFSKEEEEAVRNLQTHFGEKQFFIS</sequence>
<dbReference type="EMBL" id="CM010724">
    <property type="protein sequence ID" value="RZC81794.1"/>
    <property type="molecule type" value="Genomic_DNA"/>
</dbReference>
<name>A0A4Y7L8C9_PAPSO</name>
<dbReference type="AlphaFoldDB" id="A0A4Y7L8C9"/>
<proteinExistence type="predicted"/>
<dbReference type="Proteomes" id="UP000316621">
    <property type="component" value="Chromosome 10"/>
</dbReference>
<dbReference type="InterPro" id="IPR027417">
    <property type="entry name" value="P-loop_NTPase"/>
</dbReference>
<dbReference type="PANTHER" id="PTHR10903">
    <property type="entry name" value="GTPASE, IMAP FAMILY MEMBER-RELATED"/>
    <property type="match status" value="1"/>
</dbReference>
<dbReference type="InterPro" id="IPR045058">
    <property type="entry name" value="GIMA/IAN/Toc"/>
</dbReference>
<reference evidence="4 5" key="1">
    <citation type="journal article" date="2018" name="Science">
        <title>The opium poppy genome and morphinan production.</title>
        <authorList>
            <person name="Guo L."/>
            <person name="Winzer T."/>
            <person name="Yang X."/>
            <person name="Li Y."/>
            <person name="Ning Z."/>
            <person name="He Z."/>
            <person name="Teodor R."/>
            <person name="Lu Y."/>
            <person name="Bowser T.A."/>
            <person name="Graham I.A."/>
            <person name="Ye K."/>
        </authorList>
    </citation>
    <scope>NUCLEOTIDE SEQUENCE [LARGE SCALE GENOMIC DNA]</scope>
    <source>
        <strain evidence="5">cv. HN1</strain>
        <tissue evidence="4">Leaves</tissue>
    </source>
</reference>
<dbReference type="STRING" id="3469.A0A4Y7L8C9"/>
<accession>A0A4Y7L8C9</accession>
<dbReference type="Gene3D" id="3.40.50.300">
    <property type="entry name" value="P-loop containing nucleotide triphosphate hydrolases"/>
    <property type="match status" value="1"/>
</dbReference>
<dbReference type="PROSITE" id="PS51720">
    <property type="entry name" value="G_AIG1"/>
    <property type="match status" value="1"/>
</dbReference>
<organism evidence="4 5">
    <name type="scientific">Papaver somniferum</name>
    <name type="common">Opium poppy</name>
    <dbReference type="NCBI Taxonomy" id="3469"/>
    <lineage>
        <taxon>Eukaryota</taxon>
        <taxon>Viridiplantae</taxon>
        <taxon>Streptophyta</taxon>
        <taxon>Embryophyta</taxon>
        <taxon>Tracheophyta</taxon>
        <taxon>Spermatophyta</taxon>
        <taxon>Magnoliopsida</taxon>
        <taxon>Ranunculales</taxon>
        <taxon>Papaveraceae</taxon>
        <taxon>Papaveroideae</taxon>
        <taxon>Papaver</taxon>
    </lineage>
</organism>
<dbReference type="SUPFAM" id="SSF52540">
    <property type="entry name" value="P-loop containing nucleoside triphosphate hydrolases"/>
    <property type="match status" value="1"/>
</dbReference>
<evidence type="ECO:0000256" key="1">
    <source>
        <dbReference type="ARBA" id="ARBA00022741"/>
    </source>
</evidence>
<keyword evidence="5" id="KW-1185">Reference proteome</keyword>
<dbReference type="InterPro" id="IPR006703">
    <property type="entry name" value="G_AIG1"/>
</dbReference>
<dbReference type="Gramene" id="RZC81794">
    <property type="protein sequence ID" value="RZC81794"/>
    <property type="gene ID" value="C5167_044383"/>
</dbReference>
<protein>
    <recommendedName>
        <fullName evidence="3">AIG1-type G domain-containing protein</fullName>
    </recommendedName>
</protein>